<proteinExistence type="predicted"/>
<evidence type="ECO:0000313" key="1">
    <source>
        <dbReference type="EMBL" id="HGT38158.1"/>
    </source>
</evidence>
<reference evidence="1" key="1">
    <citation type="journal article" date="2020" name="mSystems">
        <title>Genome- and Community-Level Interaction Insights into Carbon Utilization and Element Cycling Functions of Hydrothermarchaeota in Hydrothermal Sediment.</title>
        <authorList>
            <person name="Zhou Z."/>
            <person name="Liu Y."/>
            <person name="Xu W."/>
            <person name="Pan J."/>
            <person name="Luo Z.H."/>
            <person name="Li M."/>
        </authorList>
    </citation>
    <scope>NUCLEOTIDE SEQUENCE [LARGE SCALE GENOMIC DNA]</scope>
    <source>
        <strain evidence="1">SpSt-508</strain>
    </source>
</reference>
<dbReference type="GO" id="GO:0003830">
    <property type="term" value="F:beta-1,4-mannosylglycoprotein 4-beta-N-acetylglucosaminyltransferase activity"/>
    <property type="evidence" value="ECO:0007669"/>
    <property type="project" value="InterPro"/>
</dbReference>
<organism evidence="1">
    <name type="scientific">Schlesneria paludicola</name>
    <dbReference type="NCBI Taxonomy" id="360056"/>
    <lineage>
        <taxon>Bacteria</taxon>
        <taxon>Pseudomonadati</taxon>
        <taxon>Planctomycetota</taxon>
        <taxon>Planctomycetia</taxon>
        <taxon>Planctomycetales</taxon>
        <taxon>Planctomycetaceae</taxon>
        <taxon>Schlesneria</taxon>
    </lineage>
</organism>
<name>A0A7C4LKK4_9PLAN</name>
<dbReference type="Pfam" id="PF04724">
    <property type="entry name" value="Glyco_transf_17"/>
    <property type="match status" value="1"/>
</dbReference>
<sequence>MIMTIYDAFTFFNEYDLLRVRLIEHASFVDKFIISRGTHTFSGKPNPYRLDLGDPRIVEFADRIVIRDVALTPAPCNAWENEFTQRNALFDGLHFSDEDVVLLSDLDEIVSRDVWPQLLSCIHKCGALALKMHVYYYFVNLRASREIQTARIATGRFLRNCGVTPQELRKRAIAATDYNCGWHFSYIGDEAFIRNTIQSFAHQEFNRAEIIDERRIRRVLERQRDLFGRRIRYHWVRFDESWPLEMVRNAEWRKFICPRRPVPLQLCDDVVEVTFSLMRRGRTKLLRLLRWVIE</sequence>
<dbReference type="AlphaFoldDB" id="A0A7C4LKK4"/>
<dbReference type="InterPro" id="IPR006813">
    <property type="entry name" value="Glyco_trans_17"/>
</dbReference>
<protein>
    <recommendedName>
        <fullName evidence="2">Glycosyl transferase family 17</fullName>
    </recommendedName>
</protein>
<dbReference type="PANTHER" id="PTHR12224:SF0">
    <property type="entry name" value="BETA-1,4-MANNOSYL-GLYCOPROTEIN 4-BETA-N-ACETYLGLUCOSAMINYLTRANSFERASE"/>
    <property type="match status" value="1"/>
</dbReference>
<gene>
    <name evidence="1" type="ORF">ENS64_02655</name>
</gene>
<dbReference type="GO" id="GO:0016020">
    <property type="term" value="C:membrane"/>
    <property type="evidence" value="ECO:0007669"/>
    <property type="project" value="InterPro"/>
</dbReference>
<dbReference type="PANTHER" id="PTHR12224">
    <property type="entry name" value="BETA-1,4-MANNOSYL-GLYCOPROTEIN BETA-1,4-N-ACETYLGLUCOSAMINYL-TRANSFERASE"/>
    <property type="match status" value="1"/>
</dbReference>
<dbReference type="GO" id="GO:0006044">
    <property type="term" value="P:N-acetylglucosamine metabolic process"/>
    <property type="evidence" value="ECO:0007669"/>
    <property type="project" value="TreeGrafter"/>
</dbReference>
<dbReference type="EMBL" id="DSVQ01000006">
    <property type="protein sequence ID" value="HGT38158.1"/>
    <property type="molecule type" value="Genomic_DNA"/>
</dbReference>
<evidence type="ECO:0008006" key="2">
    <source>
        <dbReference type="Google" id="ProtNLM"/>
    </source>
</evidence>
<accession>A0A7C4LKK4</accession>
<comment type="caution">
    <text evidence="1">The sequence shown here is derived from an EMBL/GenBank/DDBJ whole genome shotgun (WGS) entry which is preliminary data.</text>
</comment>